<dbReference type="Proteomes" id="UP000179099">
    <property type="component" value="Unassembled WGS sequence"/>
</dbReference>
<dbReference type="STRING" id="1801992.A2Y98_00270"/>
<dbReference type="AlphaFoldDB" id="A0A1G2F9P0"/>
<organism evidence="2 3">
    <name type="scientific">Candidatus Portnoybacteria bacterium RBG_19FT_COMBO_36_7</name>
    <dbReference type="NCBI Taxonomy" id="1801992"/>
    <lineage>
        <taxon>Bacteria</taxon>
        <taxon>Candidatus Portnoyibacteriota</taxon>
    </lineage>
</organism>
<name>A0A1G2F9P0_9BACT</name>
<evidence type="ECO:0000259" key="1">
    <source>
        <dbReference type="PROSITE" id="PS51462"/>
    </source>
</evidence>
<accession>A0A1G2F9P0</accession>
<dbReference type="PROSITE" id="PS51462">
    <property type="entry name" value="NUDIX"/>
    <property type="match status" value="1"/>
</dbReference>
<proteinExistence type="predicted"/>
<dbReference type="SUPFAM" id="SSF55811">
    <property type="entry name" value="Nudix"/>
    <property type="match status" value="1"/>
</dbReference>
<reference evidence="2 3" key="1">
    <citation type="journal article" date="2016" name="Nat. Commun.">
        <title>Thousands of microbial genomes shed light on interconnected biogeochemical processes in an aquifer system.</title>
        <authorList>
            <person name="Anantharaman K."/>
            <person name="Brown C.T."/>
            <person name="Hug L.A."/>
            <person name="Sharon I."/>
            <person name="Castelle C.J."/>
            <person name="Probst A.J."/>
            <person name="Thomas B.C."/>
            <person name="Singh A."/>
            <person name="Wilkins M.J."/>
            <person name="Karaoz U."/>
            <person name="Brodie E.L."/>
            <person name="Williams K.H."/>
            <person name="Hubbard S.S."/>
            <person name="Banfield J.F."/>
        </authorList>
    </citation>
    <scope>NUCLEOTIDE SEQUENCE [LARGE SCALE GENOMIC DNA]</scope>
</reference>
<evidence type="ECO:0000313" key="3">
    <source>
        <dbReference type="Proteomes" id="UP000179099"/>
    </source>
</evidence>
<dbReference type="InterPro" id="IPR015797">
    <property type="entry name" value="NUDIX_hydrolase-like_dom_sf"/>
</dbReference>
<dbReference type="Pfam" id="PF00293">
    <property type="entry name" value="NUDIX"/>
    <property type="match status" value="1"/>
</dbReference>
<evidence type="ECO:0000313" key="2">
    <source>
        <dbReference type="EMBL" id="OGZ34328.1"/>
    </source>
</evidence>
<dbReference type="InterPro" id="IPR000086">
    <property type="entry name" value="NUDIX_hydrolase_dom"/>
</dbReference>
<dbReference type="Gene3D" id="3.90.79.10">
    <property type="entry name" value="Nucleoside Triphosphate Pyrophosphohydrolase"/>
    <property type="match status" value="1"/>
</dbReference>
<protein>
    <recommendedName>
        <fullName evidence="1">Nudix hydrolase domain-containing protein</fullName>
    </recommendedName>
</protein>
<feature type="domain" description="Nudix hydrolase" evidence="1">
    <location>
        <begin position="5"/>
        <end position="148"/>
    </location>
</feature>
<gene>
    <name evidence="2" type="ORF">A2Y98_00270</name>
</gene>
<dbReference type="EMBL" id="MHMW01000014">
    <property type="protein sequence ID" value="OGZ34328.1"/>
    <property type="molecule type" value="Genomic_DNA"/>
</dbReference>
<comment type="caution">
    <text evidence="2">The sequence shown here is derived from an EMBL/GenBank/DDBJ whole genome shotgun (WGS) entry which is preliminary data.</text>
</comment>
<sequence>MQNQELHRIASTAIIVKDGKYLITKRSLQKKAFPGKWTVPGGGLEISDYINMPKNKDTQWYFALTNSLRREVLEEVNLEIKNLNYLLDLTFIRPDGIPVLVLSFWAFYKSGKVKLDEDSVDYKWVTLKEVKKFDLIAGIWEEIEIVDKLLKGKKENKIKYCSTK</sequence>